<dbReference type="GO" id="GO:0005829">
    <property type="term" value="C:cytosol"/>
    <property type="evidence" value="ECO:0007669"/>
    <property type="project" value="TreeGrafter"/>
</dbReference>
<dbReference type="AlphaFoldDB" id="A0A0D8HLI1"/>
<dbReference type="NCBIfam" id="TIGR00250">
    <property type="entry name" value="RNAse_H_YqgF"/>
    <property type="match status" value="1"/>
</dbReference>
<gene>
    <name evidence="7" type="primary">yqgF</name>
    <name evidence="7" type="ORF">AXFE_03380</name>
</gene>
<feature type="domain" description="YqgF/RNase H-like" evidence="6">
    <location>
        <begin position="2"/>
        <end position="103"/>
    </location>
</feature>
<keyword evidence="8" id="KW-1185">Reference proteome</keyword>
<dbReference type="SUPFAM" id="SSF53098">
    <property type="entry name" value="Ribonuclease H-like"/>
    <property type="match status" value="1"/>
</dbReference>
<evidence type="ECO:0000313" key="7">
    <source>
        <dbReference type="EMBL" id="KJF18729.1"/>
    </source>
</evidence>
<evidence type="ECO:0000256" key="2">
    <source>
        <dbReference type="ARBA" id="ARBA00022517"/>
    </source>
</evidence>
<dbReference type="InterPro" id="IPR037027">
    <property type="entry name" value="YqgF/RNaseH-like_dom_sf"/>
</dbReference>
<dbReference type="GO" id="GO:0004518">
    <property type="term" value="F:nuclease activity"/>
    <property type="evidence" value="ECO:0007669"/>
    <property type="project" value="UniProtKB-KW"/>
</dbReference>
<dbReference type="Proteomes" id="UP000032360">
    <property type="component" value="Unassembled WGS sequence"/>
</dbReference>
<evidence type="ECO:0000259" key="6">
    <source>
        <dbReference type="SMART" id="SM00732"/>
    </source>
</evidence>
<comment type="function">
    <text evidence="5">Could be a nuclease involved in processing of the 5'-end of pre-16S rRNA.</text>
</comment>
<keyword evidence="4 5" id="KW-0378">Hydrolase</keyword>
<organism evidence="7 8">
    <name type="scientific">Acidithrix ferrooxidans</name>
    <dbReference type="NCBI Taxonomy" id="1280514"/>
    <lineage>
        <taxon>Bacteria</taxon>
        <taxon>Bacillati</taxon>
        <taxon>Actinomycetota</taxon>
        <taxon>Acidimicrobiia</taxon>
        <taxon>Acidimicrobiales</taxon>
        <taxon>Acidimicrobiaceae</taxon>
        <taxon>Acidithrix</taxon>
    </lineage>
</organism>
<dbReference type="Pfam" id="PF03652">
    <property type="entry name" value="RuvX"/>
    <property type="match status" value="1"/>
</dbReference>
<dbReference type="InterPro" id="IPR012337">
    <property type="entry name" value="RNaseH-like_sf"/>
</dbReference>
<keyword evidence="1 5" id="KW-0963">Cytoplasm</keyword>
<dbReference type="EMBL" id="JXYS01000007">
    <property type="protein sequence ID" value="KJF18729.1"/>
    <property type="molecule type" value="Genomic_DNA"/>
</dbReference>
<dbReference type="RefSeq" id="WP_052604151.1">
    <property type="nucleotide sequence ID" value="NZ_JXYS01000007.1"/>
</dbReference>
<evidence type="ECO:0000256" key="5">
    <source>
        <dbReference type="HAMAP-Rule" id="MF_00651"/>
    </source>
</evidence>
<dbReference type="CDD" id="cd16964">
    <property type="entry name" value="YqgF"/>
    <property type="match status" value="1"/>
</dbReference>
<dbReference type="EC" id="3.1.-.-" evidence="5"/>
<keyword evidence="2 5" id="KW-0690">Ribosome biogenesis</keyword>
<dbReference type="SMART" id="SM00732">
    <property type="entry name" value="YqgFc"/>
    <property type="match status" value="1"/>
</dbReference>
<sequence length="142" mass="15214">MAKYVALDLGKRRVGVAVGNNLIGVAVPSESFLVSGDLMLEIDKLVSHLMDYDPSVIVIGDPVSLNGSSGIASSWVHEIGNEIARVGKIEIVYVDERLTTRSATRELAQTGQRGKKLRSRVDSASAAVILSSYFDTINGHDS</sequence>
<accession>A0A0D8HLI1</accession>
<dbReference type="Gene3D" id="3.30.420.140">
    <property type="entry name" value="YqgF/RNase H-like domain"/>
    <property type="match status" value="1"/>
</dbReference>
<comment type="similarity">
    <text evidence="5">Belongs to the YqgF HJR family.</text>
</comment>
<dbReference type="InterPro" id="IPR005227">
    <property type="entry name" value="YqgF"/>
</dbReference>
<proteinExistence type="inferred from homology"/>
<dbReference type="PANTHER" id="PTHR33317">
    <property type="entry name" value="POLYNUCLEOTIDYL TRANSFERASE, RIBONUCLEASE H-LIKE SUPERFAMILY PROTEIN"/>
    <property type="match status" value="1"/>
</dbReference>
<comment type="caution">
    <text evidence="7">The sequence shown here is derived from an EMBL/GenBank/DDBJ whole genome shotgun (WGS) entry which is preliminary data.</text>
</comment>
<dbReference type="HAMAP" id="MF_00651">
    <property type="entry name" value="Nuclease_YqgF"/>
    <property type="match status" value="1"/>
</dbReference>
<dbReference type="OrthoDB" id="9790539at2"/>
<evidence type="ECO:0000256" key="3">
    <source>
        <dbReference type="ARBA" id="ARBA00022722"/>
    </source>
</evidence>
<protein>
    <recommendedName>
        <fullName evidence="5">Putative pre-16S rRNA nuclease</fullName>
        <ecNumber evidence="5">3.1.-.-</ecNumber>
    </recommendedName>
</protein>
<evidence type="ECO:0000256" key="1">
    <source>
        <dbReference type="ARBA" id="ARBA00022490"/>
    </source>
</evidence>
<comment type="subcellular location">
    <subcellularLocation>
        <location evidence="5">Cytoplasm</location>
    </subcellularLocation>
</comment>
<dbReference type="GO" id="GO:0000967">
    <property type="term" value="P:rRNA 5'-end processing"/>
    <property type="evidence" value="ECO:0007669"/>
    <property type="project" value="UniProtKB-UniRule"/>
</dbReference>
<keyword evidence="3 5" id="KW-0540">Nuclease</keyword>
<dbReference type="PANTHER" id="PTHR33317:SF4">
    <property type="entry name" value="POLYNUCLEOTIDYL TRANSFERASE, RIBONUCLEASE H-LIKE SUPERFAMILY PROTEIN"/>
    <property type="match status" value="1"/>
</dbReference>
<evidence type="ECO:0000256" key="4">
    <source>
        <dbReference type="ARBA" id="ARBA00022801"/>
    </source>
</evidence>
<reference evidence="7 8" key="1">
    <citation type="submission" date="2015-01" db="EMBL/GenBank/DDBJ databases">
        <title>Draft genome of the acidophilic iron oxidizer Acidithrix ferrooxidans strain Py-F3.</title>
        <authorList>
            <person name="Poehlein A."/>
            <person name="Eisen S."/>
            <person name="Schloemann M."/>
            <person name="Johnson B.D."/>
            <person name="Daniel R."/>
            <person name="Muehling M."/>
        </authorList>
    </citation>
    <scope>NUCLEOTIDE SEQUENCE [LARGE SCALE GENOMIC DNA]</scope>
    <source>
        <strain evidence="7 8">Py-F3</strain>
    </source>
</reference>
<dbReference type="InterPro" id="IPR006641">
    <property type="entry name" value="YqgF/RNaseH-like_dom"/>
</dbReference>
<name>A0A0D8HLI1_9ACTN</name>
<dbReference type="STRING" id="1280514.AXFE_03380"/>
<dbReference type="GO" id="GO:0016788">
    <property type="term" value="F:hydrolase activity, acting on ester bonds"/>
    <property type="evidence" value="ECO:0007669"/>
    <property type="project" value="UniProtKB-UniRule"/>
</dbReference>
<evidence type="ECO:0000313" key="8">
    <source>
        <dbReference type="Proteomes" id="UP000032360"/>
    </source>
</evidence>